<accession>A0ABS8PAT8</accession>
<name>A0ABS8PAT8_9PSEU</name>
<gene>
    <name evidence="2" type="ORF">LQ327_18610</name>
</gene>
<dbReference type="InterPro" id="IPR012551">
    <property type="entry name" value="DUF1707_SHOCT-like"/>
</dbReference>
<dbReference type="Pfam" id="PF08044">
    <property type="entry name" value="DUF1707"/>
    <property type="match status" value="1"/>
</dbReference>
<dbReference type="RefSeq" id="WP_230736456.1">
    <property type="nucleotide sequence ID" value="NZ_JAJNDB010000004.1"/>
</dbReference>
<evidence type="ECO:0000313" key="3">
    <source>
        <dbReference type="Proteomes" id="UP001199469"/>
    </source>
</evidence>
<reference evidence="2 3" key="1">
    <citation type="submission" date="2021-11" db="EMBL/GenBank/DDBJ databases">
        <title>Draft genome sequence of Actinomycetospora sp. SF1 isolated from the rhizosphere soil.</title>
        <authorList>
            <person name="Duangmal K."/>
            <person name="Chantavorakit T."/>
        </authorList>
    </citation>
    <scope>NUCLEOTIDE SEQUENCE [LARGE SCALE GENOMIC DNA]</scope>
    <source>
        <strain evidence="2 3">TBRC 5722</strain>
    </source>
</reference>
<evidence type="ECO:0000313" key="2">
    <source>
        <dbReference type="EMBL" id="MCD2195385.1"/>
    </source>
</evidence>
<sequence length="64" mass="7131">MDGEPSGTRASDRERELVVERLTRALGHGRLTLGEYDERVAAAYACVGRDELSKLTDDLPGRLW</sequence>
<proteinExistence type="predicted"/>
<dbReference type="Proteomes" id="UP001199469">
    <property type="component" value="Unassembled WGS sequence"/>
</dbReference>
<comment type="caution">
    <text evidence="2">The sequence shown here is derived from an EMBL/GenBank/DDBJ whole genome shotgun (WGS) entry which is preliminary data.</text>
</comment>
<keyword evidence="3" id="KW-1185">Reference proteome</keyword>
<evidence type="ECO:0000259" key="1">
    <source>
        <dbReference type="Pfam" id="PF08044"/>
    </source>
</evidence>
<feature type="domain" description="DUF1707" evidence="1">
    <location>
        <begin position="8"/>
        <end position="60"/>
    </location>
</feature>
<protein>
    <submittedName>
        <fullName evidence="2">DUF1707 domain-containing protein</fullName>
    </submittedName>
</protein>
<dbReference type="EMBL" id="JAJNDB010000004">
    <property type="protein sequence ID" value="MCD2195385.1"/>
    <property type="molecule type" value="Genomic_DNA"/>
</dbReference>
<organism evidence="2 3">
    <name type="scientific">Actinomycetospora endophytica</name>
    <dbReference type="NCBI Taxonomy" id="2291215"/>
    <lineage>
        <taxon>Bacteria</taxon>
        <taxon>Bacillati</taxon>
        <taxon>Actinomycetota</taxon>
        <taxon>Actinomycetes</taxon>
        <taxon>Pseudonocardiales</taxon>
        <taxon>Pseudonocardiaceae</taxon>
        <taxon>Actinomycetospora</taxon>
    </lineage>
</organism>